<evidence type="ECO:0000259" key="13">
    <source>
        <dbReference type="Pfam" id="PF23539"/>
    </source>
</evidence>
<keyword evidence="8" id="KW-0902">Two-component regulatory system</keyword>
<proteinExistence type="predicted"/>
<keyword evidence="6 14" id="KW-0418">Kinase</keyword>
<dbReference type="InterPro" id="IPR003594">
    <property type="entry name" value="HATPase_dom"/>
</dbReference>
<keyword evidence="4" id="KW-0808">Transferase</keyword>
<feature type="domain" description="Histidine kinase/HSP90-like ATPase" evidence="11">
    <location>
        <begin position="459"/>
        <end position="549"/>
    </location>
</feature>
<evidence type="ECO:0000256" key="4">
    <source>
        <dbReference type="ARBA" id="ARBA00022679"/>
    </source>
</evidence>
<feature type="region of interest" description="Disordered" evidence="9">
    <location>
        <begin position="1"/>
        <end position="27"/>
    </location>
</feature>
<organism evidence="14 15">
    <name type="scientific">Paractinoplanes brasiliensis</name>
    <dbReference type="NCBI Taxonomy" id="52695"/>
    <lineage>
        <taxon>Bacteria</taxon>
        <taxon>Bacillati</taxon>
        <taxon>Actinomycetota</taxon>
        <taxon>Actinomycetes</taxon>
        <taxon>Micromonosporales</taxon>
        <taxon>Micromonosporaceae</taxon>
        <taxon>Paractinoplanes</taxon>
    </lineage>
</organism>
<feature type="compositionally biased region" description="Pro residues" evidence="9">
    <location>
        <begin position="364"/>
        <end position="383"/>
    </location>
</feature>
<keyword evidence="15" id="KW-1185">Reference proteome</keyword>
<dbReference type="GO" id="GO:0046983">
    <property type="term" value="F:protein dimerization activity"/>
    <property type="evidence" value="ECO:0007669"/>
    <property type="project" value="InterPro"/>
</dbReference>
<feature type="compositionally biased region" description="Pro residues" evidence="9">
    <location>
        <begin position="302"/>
        <end position="326"/>
    </location>
</feature>
<sequence length="552" mass="57347">MTSGRYAAPVFRRPAPTAQRSPAPTARRWSAARRFSAPAAQGFSPPARRWARWAAGWRARPVPVRDGLLALALALLAFVPPLSGQGTRLGELPIRPVDGLAVVAALAMSLPLTFRRRAPAITLTIVAAGFVVQELRGYGTFASIGLIIALFSAAAHLSRFRPATAVAAAVAYAGLVRGLQSAGSTASPSDYTIFFLCLCGAWAAGSWTRGRRVLEAERARRVAAEIRAAERAGIARELHDVVTHHVTAIVVQAGAAQFLTADPTRTAESLTAIGDTGRRALAELRDLLEVLNPDRVTASPTHPSPSPAPSASGPPSPSPDQHPPAPRTASPFPGLDPPTASTSPESPARSSGSPAASLESPSHPSGPPTPSPGPAPGLQPPSAAPRSPEPRSPLTAPNPRAPSQHPAANPPAGFSRQAPRNRQPGMSDVSLLVEQVRGAGQPVELVEDGHPAPLGEGRQITAYRVVQECLTNAMKYAPGGRTVVRLDHRPDGVRIEVTTDPVDGASNPAGSSGRGLAGLRARVEVFGGELTAGPRPDQVFAVTAHIPTEASP</sequence>
<feature type="region of interest" description="Disordered" evidence="9">
    <location>
        <begin position="295"/>
        <end position="424"/>
    </location>
</feature>
<dbReference type="AlphaFoldDB" id="A0A4R6JMT5"/>
<evidence type="ECO:0000313" key="14">
    <source>
        <dbReference type="EMBL" id="TDO37449.1"/>
    </source>
</evidence>
<dbReference type="GO" id="GO:0000155">
    <property type="term" value="F:phosphorelay sensor kinase activity"/>
    <property type="evidence" value="ECO:0007669"/>
    <property type="project" value="InterPro"/>
</dbReference>
<evidence type="ECO:0000256" key="10">
    <source>
        <dbReference type="SAM" id="Phobius"/>
    </source>
</evidence>
<dbReference type="Pfam" id="PF02518">
    <property type="entry name" value="HATPase_c"/>
    <property type="match status" value="1"/>
</dbReference>
<dbReference type="Gene3D" id="3.30.565.10">
    <property type="entry name" value="Histidine kinase-like ATPase, C-terminal domain"/>
    <property type="match status" value="1"/>
</dbReference>
<keyword evidence="5" id="KW-0547">Nucleotide-binding</keyword>
<dbReference type="GO" id="GO:0016020">
    <property type="term" value="C:membrane"/>
    <property type="evidence" value="ECO:0007669"/>
    <property type="project" value="InterPro"/>
</dbReference>
<accession>A0A4R6JMT5</accession>
<comment type="caution">
    <text evidence="14">The sequence shown here is derived from an EMBL/GenBank/DDBJ whole genome shotgun (WGS) entry which is preliminary data.</text>
</comment>
<dbReference type="Proteomes" id="UP000294901">
    <property type="component" value="Unassembled WGS sequence"/>
</dbReference>
<comment type="catalytic activity">
    <reaction evidence="1">
        <text>ATP + protein L-histidine = ADP + protein N-phospho-L-histidine.</text>
        <dbReference type="EC" id="2.7.13.3"/>
    </reaction>
</comment>
<feature type="domain" description="DUF7134" evidence="13">
    <location>
        <begin position="57"/>
        <end position="212"/>
    </location>
</feature>
<dbReference type="PRINTS" id="PR01217">
    <property type="entry name" value="PRICHEXTENSN"/>
</dbReference>
<evidence type="ECO:0000256" key="5">
    <source>
        <dbReference type="ARBA" id="ARBA00022741"/>
    </source>
</evidence>
<keyword evidence="7" id="KW-0067">ATP-binding</keyword>
<dbReference type="PANTHER" id="PTHR24421">
    <property type="entry name" value="NITRATE/NITRITE SENSOR PROTEIN NARX-RELATED"/>
    <property type="match status" value="1"/>
</dbReference>
<name>A0A4R6JMT5_9ACTN</name>
<evidence type="ECO:0000256" key="8">
    <source>
        <dbReference type="ARBA" id="ARBA00023012"/>
    </source>
</evidence>
<protein>
    <recommendedName>
        <fullName evidence="2">histidine kinase</fullName>
        <ecNumber evidence="2">2.7.13.3</ecNumber>
    </recommendedName>
</protein>
<dbReference type="Pfam" id="PF23539">
    <property type="entry name" value="DUF7134"/>
    <property type="match status" value="1"/>
</dbReference>
<keyword evidence="10" id="KW-0812">Transmembrane</keyword>
<feature type="transmembrane region" description="Helical" evidence="10">
    <location>
        <begin position="96"/>
        <end position="114"/>
    </location>
</feature>
<reference evidence="14 15" key="1">
    <citation type="submission" date="2019-03" db="EMBL/GenBank/DDBJ databases">
        <title>Sequencing the genomes of 1000 actinobacteria strains.</title>
        <authorList>
            <person name="Klenk H.-P."/>
        </authorList>
    </citation>
    <scope>NUCLEOTIDE SEQUENCE [LARGE SCALE GENOMIC DNA]</scope>
    <source>
        <strain evidence="14 15">DSM 43805</strain>
    </source>
</reference>
<evidence type="ECO:0000259" key="12">
    <source>
        <dbReference type="Pfam" id="PF07730"/>
    </source>
</evidence>
<dbReference type="CDD" id="cd16917">
    <property type="entry name" value="HATPase_UhpB-NarQ-NarX-like"/>
    <property type="match status" value="1"/>
</dbReference>
<evidence type="ECO:0000259" key="11">
    <source>
        <dbReference type="Pfam" id="PF02518"/>
    </source>
</evidence>
<evidence type="ECO:0000256" key="1">
    <source>
        <dbReference type="ARBA" id="ARBA00000085"/>
    </source>
</evidence>
<keyword evidence="10" id="KW-0472">Membrane</keyword>
<evidence type="ECO:0000256" key="9">
    <source>
        <dbReference type="SAM" id="MobiDB-lite"/>
    </source>
</evidence>
<dbReference type="EMBL" id="SNWR01000001">
    <property type="protein sequence ID" value="TDO37449.1"/>
    <property type="molecule type" value="Genomic_DNA"/>
</dbReference>
<evidence type="ECO:0000256" key="3">
    <source>
        <dbReference type="ARBA" id="ARBA00022553"/>
    </source>
</evidence>
<feature type="compositionally biased region" description="Low complexity" evidence="9">
    <location>
        <begin position="337"/>
        <end position="363"/>
    </location>
</feature>
<gene>
    <name evidence="14" type="ORF">C8E87_1076</name>
</gene>
<dbReference type="PANTHER" id="PTHR24421:SF10">
    <property type="entry name" value="NITRATE_NITRITE SENSOR PROTEIN NARQ"/>
    <property type="match status" value="1"/>
</dbReference>
<feature type="transmembrane region" description="Helical" evidence="10">
    <location>
        <begin position="135"/>
        <end position="154"/>
    </location>
</feature>
<evidence type="ECO:0000313" key="15">
    <source>
        <dbReference type="Proteomes" id="UP000294901"/>
    </source>
</evidence>
<keyword evidence="10" id="KW-1133">Transmembrane helix</keyword>
<dbReference type="SUPFAM" id="SSF55874">
    <property type="entry name" value="ATPase domain of HSP90 chaperone/DNA topoisomerase II/histidine kinase"/>
    <property type="match status" value="1"/>
</dbReference>
<dbReference type="Gene3D" id="1.20.5.1930">
    <property type="match status" value="1"/>
</dbReference>
<feature type="domain" description="Signal transduction histidine kinase subgroup 3 dimerisation and phosphoacceptor" evidence="12">
    <location>
        <begin position="230"/>
        <end position="294"/>
    </location>
</feature>
<keyword evidence="3" id="KW-0597">Phosphoprotein</keyword>
<dbReference type="InterPro" id="IPR055558">
    <property type="entry name" value="DUF7134"/>
</dbReference>
<dbReference type="InterPro" id="IPR011712">
    <property type="entry name" value="Sig_transdc_His_kin_sub3_dim/P"/>
</dbReference>
<feature type="transmembrane region" description="Helical" evidence="10">
    <location>
        <begin position="67"/>
        <end position="84"/>
    </location>
</feature>
<dbReference type="Pfam" id="PF07730">
    <property type="entry name" value="HisKA_3"/>
    <property type="match status" value="1"/>
</dbReference>
<evidence type="ECO:0000256" key="2">
    <source>
        <dbReference type="ARBA" id="ARBA00012438"/>
    </source>
</evidence>
<dbReference type="EC" id="2.7.13.3" evidence="2"/>
<evidence type="ECO:0000256" key="7">
    <source>
        <dbReference type="ARBA" id="ARBA00022840"/>
    </source>
</evidence>
<dbReference type="InterPro" id="IPR036890">
    <property type="entry name" value="HATPase_C_sf"/>
</dbReference>
<dbReference type="GO" id="GO:0005524">
    <property type="term" value="F:ATP binding"/>
    <property type="evidence" value="ECO:0007669"/>
    <property type="project" value="UniProtKB-KW"/>
</dbReference>
<evidence type="ECO:0000256" key="6">
    <source>
        <dbReference type="ARBA" id="ARBA00022777"/>
    </source>
</evidence>
<dbReference type="InterPro" id="IPR050482">
    <property type="entry name" value="Sensor_HK_TwoCompSys"/>
</dbReference>